<gene>
    <name evidence="2" type="ORF">CYLTODRAFT_480210</name>
</gene>
<organism evidence="2 3">
    <name type="scientific">Cylindrobasidium torrendii FP15055 ss-10</name>
    <dbReference type="NCBI Taxonomy" id="1314674"/>
    <lineage>
        <taxon>Eukaryota</taxon>
        <taxon>Fungi</taxon>
        <taxon>Dikarya</taxon>
        <taxon>Basidiomycota</taxon>
        <taxon>Agaricomycotina</taxon>
        <taxon>Agaricomycetes</taxon>
        <taxon>Agaricomycetidae</taxon>
        <taxon>Agaricales</taxon>
        <taxon>Marasmiineae</taxon>
        <taxon>Physalacriaceae</taxon>
        <taxon>Cylindrobasidium</taxon>
    </lineage>
</organism>
<proteinExistence type="predicted"/>
<keyword evidence="3" id="KW-1185">Reference proteome</keyword>
<evidence type="ECO:0000313" key="3">
    <source>
        <dbReference type="Proteomes" id="UP000054007"/>
    </source>
</evidence>
<protein>
    <recommendedName>
        <fullName evidence="4">Integrase catalytic domain-containing protein</fullName>
    </recommendedName>
</protein>
<dbReference type="PANTHER" id="PTHR46177:SF1">
    <property type="entry name" value="INTEGRASE CATALYTIC DOMAIN-CONTAINING PROTEIN"/>
    <property type="match status" value="1"/>
</dbReference>
<reference evidence="2 3" key="1">
    <citation type="journal article" date="2015" name="Fungal Genet. Biol.">
        <title>Evolution of novel wood decay mechanisms in Agaricales revealed by the genome sequences of Fistulina hepatica and Cylindrobasidium torrendii.</title>
        <authorList>
            <person name="Floudas D."/>
            <person name="Held B.W."/>
            <person name="Riley R."/>
            <person name="Nagy L.G."/>
            <person name="Koehler G."/>
            <person name="Ransdell A.S."/>
            <person name="Younus H."/>
            <person name="Chow J."/>
            <person name="Chiniquy J."/>
            <person name="Lipzen A."/>
            <person name="Tritt A."/>
            <person name="Sun H."/>
            <person name="Haridas S."/>
            <person name="LaButti K."/>
            <person name="Ohm R.A."/>
            <person name="Kues U."/>
            <person name="Blanchette R.A."/>
            <person name="Grigoriev I.V."/>
            <person name="Minto R.E."/>
            <person name="Hibbett D.S."/>
        </authorList>
    </citation>
    <scope>NUCLEOTIDE SEQUENCE [LARGE SCALE GENOMIC DNA]</scope>
    <source>
        <strain evidence="2 3">FP15055 ss-10</strain>
    </source>
</reference>
<dbReference type="OrthoDB" id="2974164at2759"/>
<dbReference type="STRING" id="1314674.A0A0D7ATI0"/>
<accession>A0A0D7ATI0</accession>
<dbReference type="PANTHER" id="PTHR46177">
    <property type="entry name" value="INTEGRASE CATALYTIC DOMAIN-CONTAINING PROTEIN"/>
    <property type="match status" value="1"/>
</dbReference>
<name>A0A0D7ATI0_9AGAR</name>
<feature type="region of interest" description="Disordered" evidence="1">
    <location>
        <begin position="1"/>
        <end position="20"/>
    </location>
</feature>
<dbReference type="AlphaFoldDB" id="A0A0D7ATI0"/>
<evidence type="ECO:0000256" key="1">
    <source>
        <dbReference type="SAM" id="MobiDB-lite"/>
    </source>
</evidence>
<evidence type="ECO:0000313" key="2">
    <source>
        <dbReference type="EMBL" id="KIY61139.1"/>
    </source>
</evidence>
<feature type="compositionally biased region" description="Polar residues" evidence="1">
    <location>
        <begin position="1"/>
        <end position="15"/>
    </location>
</feature>
<dbReference type="Proteomes" id="UP000054007">
    <property type="component" value="Unassembled WGS sequence"/>
</dbReference>
<dbReference type="EMBL" id="KN881035">
    <property type="protein sequence ID" value="KIY61139.1"/>
    <property type="molecule type" value="Genomic_DNA"/>
</dbReference>
<evidence type="ECO:0008006" key="4">
    <source>
        <dbReference type="Google" id="ProtNLM"/>
    </source>
</evidence>
<sequence length="431" mass="48764">MGNPTGKNGSSNGTVPSDDELVPFLETMNRQRLSMDERISRLKDHFGYIISQVKLTKLHNQFGIRSARQNGREMVIRDVITLVSEVKETDMFGQNGPNMLQQRISDKYGIQLPRRILRTADQIVDPNGAARRQGGIRRQPVSRQPLISMGPFNEFHADGHEKLNSKALRMGANLGMDIYGIRDKASSAIVLLQVVPNARLSDTVSNLYLDLAESLNGRIPIQWTVDKGSETGGTYALHKALRVVYAPDLDIRHHPPFVAVRSVHNTPAESIWRWMRQFFSIDLEVIIKEGLAQGRVVVGDAIHENLFQWLWPKIVQCHLDQYVQLWNNHRTRGQKGKNLPSGSVPGDVFAFPHHHNLSAGLSISVPLNALKVLRSQIETSREEAYRWVPDEFDFIAQRVYDHIGQPGLDAMTGWTVYEKMLPLVIQLHDEL</sequence>